<keyword evidence="3" id="KW-1185">Reference proteome</keyword>
<dbReference type="EMBL" id="JALJOT010000001">
    <property type="protein sequence ID" value="KAK9918469.1"/>
    <property type="molecule type" value="Genomic_DNA"/>
</dbReference>
<evidence type="ECO:0000256" key="1">
    <source>
        <dbReference type="SAM" id="MobiDB-lite"/>
    </source>
</evidence>
<organism evidence="2 3">
    <name type="scientific">Coccomyxa subellipsoidea</name>
    <dbReference type="NCBI Taxonomy" id="248742"/>
    <lineage>
        <taxon>Eukaryota</taxon>
        <taxon>Viridiplantae</taxon>
        <taxon>Chlorophyta</taxon>
        <taxon>core chlorophytes</taxon>
        <taxon>Trebouxiophyceae</taxon>
        <taxon>Trebouxiophyceae incertae sedis</taxon>
        <taxon>Coccomyxaceae</taxon>
        <taxon>Coccomyxa</taxon>
    </lineage>
</organism>
<protein>
    <submittedName>
        <fullName evidence="2">Uncharacterized protein</fullName>
    </submittedName>
</protein>
<comment type="caution">
    <text evidence="2">The sequence shown here is derived from an EMBL/GenBank/DDBJ whole genome shotgun (WGS) entry which is preliminary data.</text>
</comment>
<name>A0ABR2Z4R2_9CHLO</name>
<evidence type="ECO:0000313" key="3">
    <source>
        <dbReference type="Proteomes" id="UP001491310"/>
    </source>
</evidence>
<proteinExistence type="predicted"/>
<sequence>MALPPTAPAFVADDIIRPIVPSPPPKPEPKPEPEPDLETGEKPPPTAEPPFASTEDRPDWQILPRFFQEYSALCGPFTVDACSDPEGLNAMVENFWTEKYDFCKQDWAGNNAWANFLFHLIYPGLSQFLECKAAPPDTTADTFVVLVWRTATWWPLVEKHFQVVDYLPPLLRGVHSLTAASRRRLPHDGTYPLAGGCHSLPPWSSRLPAATTDRRPVL</sequence>
<dbReference type="Proteomes" id="UP001491310">
    <property type="component" value="Unassembled WGS sequence"/>
</dbReference>
<accession>A0ABR2Z4R2</accession>
<feature type="region of interest" description="Disordered" evidence="1">
    <location>
        <begin position="1"/>
        <end position="56"/>
    </location>
</feature>
<gene>
    <name evidence="2" type="ORF">WJX75_004275</name>
</gene>
<reference evidence="2 3" key="1">
    <citation type="journal article" date="2024" name="Nat. Commun.">
        <title>Phylogenomics reveals the evolutionary origins of lichenization in chlorophyte algae.</title>
        <authorList>
            <person name="Puginier C."/>
            <person name="Libourel C."/>
            <person name="Otte J."/>
            <person name="Skaloud P."/>
            <person name="Haon M."/>
            <person name="Grisel S."/>
            <person name="Petersen M."/>
            <person name="Berrin J.G."/>
            <person name="Delaux P.M."/>
            <person name="Dal Grande F."/>
            <person name="Keller J."/>
        </authorList>
    </citation>
    <scope>NUCLEOTIDE SEQUENCE [LARGE SCALE GENOMIC DNA]</scope>
    <source>
        <strain evidence="2 3">SAG 216-7</strain>
    </source>
</reference>
<evidence type="ECO:0000313" key="2">
    <source>
        <dbReference type="EMBL" id="KAK9918469.1"/>
    </source>
</evidence>